<proteinExistence type="predicted"/>
<accession>A0A976SIQ5</accession>
<evidence type="ECO:0000256" key="1">
    <source>
        <dbReference type="SAM" id="Phobius"/>
    </source>
</evidence>
<evidence type="ECO:0000313" key="2">
    <source>
        <dbReference type="EMBL" id="UVC49582.1"/>
    </source>
</evidence>
<protein>
    <submittedName>
        <fullName evidence="2">Uncharacterized protein</fullName>
    </submittedName>
</protein>
<reference evidence="2" key="1">
    <citation type="submission" date="2022-07" db="EMBL/GenBank/DDBJ databases">
        <title>Evaluation of T. orientalis genome assembly methods using nanopore sequencing and analysis of variation between genomes.</title>
        <authorList>
            <person name="Yam J."/>
            <person name="Micallef M.L."/>
            <person name="Liu M."/>
            <person name="Djordjevic S.P."/>
            <person name="Bogema D.R."/>
            <person name="Jenkins C."/>
        </authorList>
    </citation>
    <scope>NUCLEOTIDE SEQUENCE</scope>
    <source>
        <strain evidence="2">Goon Nure</strain>
    </source>
</reference>
<organism evidence="2 3">
    <name type="scientific">Theileria orientalis</name>
    <dbReference type="NCBI Taxonomy" id="68886"/>
    <lineage>
        <taxon>Eukaryota</taxon>
        <taxon>Sar</taxon>
        <taxon>Alveolata</taxon>
        <taxon>Apicomplexa</taxon>
        <taxon>Aconoidasida</taxon>
        <taxon>Piroplasmida</taxon>
        <taxon>Theileriidae</taxon>
        <taxon>Theileria</taxon>
    </lineage>
</organism>
<keyword evidence="1" id="KW-0812">Transmembrane</keyword>
<dbReference type="Proteomes" id="UP000244811">
    <property type="component" value="Chromosome 1"/>
</dbReference>
<sequence length="56" mass="6135">MSYGVGTVFLPMVRGVLVGTLIIEVGYITYDCAVKPVAKKAMTFFNPKRPKPSKSK</sequence>
<dbReference type="AlphaFoldDB" id="A0A976SIQ5"/>
<name>A0A976SIQ5_THEOR</name>
<evidence type="ECO:0000313" key="3">
    <source>
        <dbReference type="Proteomes" id="UP000244811"/>
    </source>
</evidence>
<keyword evidence="1" id="KW-1133">Transmembrane helix</keyword>
<keyword evidence="1" id="KW-0472">Membrane</keyword>
<dbReference type="EMBL" id="CP056069">
    <property type="protein sequence ID" value="UVC49582.1"/>
    <property type="molecule type" value="Genomic_DNA"/>
</dbReference>
<feature type="transmembrane region" description="Helical" evidence="1">
    <location>
        <begin position="12"/>
        <end position="30"/>
    </location>
</feature>
<gene>
    <name evidence="2" type="ORF">MACK_003421</name>
</gene>